<dbReference type="EMBL" id="QQAX01000003">
    <property type="protein sequence ID" value="RDI48110.1"/>
    <property type="molecule type" value="Genomic_DNA"/>
</dbReference>
<dbReference type="GO" id="GO:0004842">
    <property type="term" value="F:ubiquitin-protein transferase activity"/>
    <property type="evidence" value="ECO:0007669"/>
    <property type="project" value="InterPro"/>
</dbReference>
<comment type="caution">
    <text evidence="2">The sequence shown here is derived from an EMBL/GenBank/DDBJ whole genome shotgun (WGS) entry which is preliminary data.</text>
</comment>
<evidence type="ECO:0000259" key="1">
    <source>
        <dbReference type="SMART" id="SM00504"/>
    </source>
</evidence>
<dbReference type="InterPro" id="IPR013083">
    <property type="entry name" value="Znf_RING/FYVE/PHD"/>
</dbReference>
<dbReference type="RefSeq" id="WP_114833589.1">
    <property type="nucleotide sequence ID" value="NZ_LR699114.1"/>
</dbReference>
<dbReference type="SMART" id="SM00504">
    <property type="entry name" value="Ubox"/>
    <property type="match status" value="1"/>
</dbReference>
<proteinExistence type="predicted"/>
<protein>
    <submittedName>
        <fullName evidence="2">U-box domain-containing protein</fullName>
    </submittedName>
</protein>
<dbReference type="GO" id="GO:0016567">
    <property type="term" value="P:protein ubiquitination"/>
    <property type="evidence" value="ECO:0007669"/>
    <property type="project" value="InterPro"/>
</dbReference>
<dbReference type="OrthoDB" id="5652126at2"/>
<dbReference type="SUPFAM" id="SSF57850">
    <property type="entry name" value="RING/U-box"/>
    <property type="match status" value="1"/>
</dbReference>
<dbReference type="InterPro" id="IPR003613">
    <property type="entry name" value="Ubox_domain"/>
</dbReference>
<accession>A0A370GXY3</accession>
<reference evidence="2 3" key="1">
    <citation type="submission" date="2018-07" db="EMBL/GenBank/DDBJ databases">
        <title>Genomic Encyclopedia of Type Strains, Phase IV (KMG-IV): sequencing the most valuable type-strain genomes for metagenomic binning, comparative biology and taxonomic classification.</title>
        <authorList>
            <person name="Goeker M."/>
        </authorList>
    </citation>
    <scope>NUCLEOTIDE SEQUENCE [LARGE SCALE GENOMIC DNA]</scope>
    <source>
        <strain evidence="2 3">DSM 16500</strain>
    </source>
</reference>
<evidence type="ECO:0000313" key="3">
    <source>
        <dbReference type="Proteomes" id="UP000254720"/>
    </source>
</evidence>
<organism evidence="2 3">
    <name type="scientific">Aquicella lusitana</name>
    <dbReference type="NCBI Taxonomy" id="254246"/>
    <lineage>
        <taxon>Bacteria</taxon>
        <taxon>Pseudomonadati</taxon>
        <taxon>Pseudomonadota</taxon>
        <taxon>Gammaproteobacteria</taxon>
        <taxon>Legionellales</taxon>
        <taxon>Coxiellaceae</taxon>
        <taxon>Aquicella</taxon>
    </lineage>
</organism>
<sequence>MTENNNLLTVDKDLIYCPLSLNIMRYPVLASDGYHYELAVLLESITRLGPISPMTKEPLTGFCMDLHLKNTLDHNFKNDSSRYDEYDKQAVLKTLSAYFNPSLKWKSSVGKSILTGGVVGCATLLLILESNSHQADDRNENAWNTTLSFQFAFASAAIDYLIRSASGHRFGLFGGLFKALSYAEHALRPNFLRLLDEEEERLHHII</sequence>
<dbReference type="Gene3D" id="3.30.40.10">
    <property type="entry name" value="Zinc/RING finger domain, C3HC4 (zinc finger)"/>
    <property type="match status" value="1"/>
</dbReference>
<feature type="domain" description="U-box" evidence="1">
    <location>
        <begin position="14"/>
        <end position="75"/>
    </location>
</feature>
<dbReference type="Pfam" id="PF04564">
    <property type="entry name" value="U-box"/>
    <property type="match status" value="1"/>
</dbReference>
<evidence type="ECO:0000313" key="2">
    <source>
        <dbReference type="EMBL" id="RDI48110.1"/>
    </source>
</evidence>
<dbReference type="Proteomes" id="UP000254720">
    <property type="component" value="Unassembled WGS sequence"/>
</dbReference>
<name>A0A370GXY3_9COXI</name>
<keyword evidence="3" id="KW-1185">Reference proteome</keyword>
<dbReference type="AlphaFoldDB" id="A0A370GXY3"/>
<gene>
    <name evidence="2" type="ORF">C8D86_10375</name>
</gene>